<comment type="caution">
    <text evidence="1">The sequence shown here is derived from an EMBL/GenBank/DDBJ whole genome shotgun (WGS) entry which is preliminary data.</text>
</comment>
<reference evidence="1" key="1">
    <citation type="submission" date="2022-12" db="EMBL/GenBank/DDBJ databases">
        <title>New Phytohabitans aurantiacus sp. RD004123 nov., an actinomycete isolated from soil.</title>
        <authorList>
            <person name="Triningsih D.W."/>
            <person name="Harunari E."/>
            <person name="Igarashi Y."/>
        </authorList>
    </citation>
    <scope>NUCLEOTIDE SEQUENCE</scope>
    <source>
        <strain evidence="1">RD004123</strain>
    </source>
</reference>
<organism evidence="1 2">
    <name type="scientific">Phytohabitans aurantiacus</name>
    <dbReference type="NCBI Taxonomy" id="3016789"/>
    <lineage>
        <taxon>Bacteria</taxon>
        <taxon>Bacillati</taxon>
        <taxon>Actinomycetota</taxon>
        <taxon>Actinomycetes</taxon>
        <taxon>Micromonosporales</taxon>
        <taxon>Micromonosporaceae</taxon>
    </lineage>
</organism>
<dbReference type="RefSeq" id="WP_281892277.1">
    <property type="nucleotide sequence ID" value="NZ_BSDI01000002.1"/>
</dbReference>
<dbReference type="EMBL" id="BSDI01000002">
    <property type="protein sequence ID" value="GLH95302.1"/>
    <property type="molecule type" value="Genomic_DNA"/>
</dbReference>
<evidence type="ECO:0000313" key="1">
    <source>
        <dbReference type="EMBL" id="GLH95302.1"/>
    </source>
</evidence>
<protein>
    <recommendedName>
        <fullName evidence="3">DUF222 domain-containing protein</fullName>
    </recommendedName>
</protein>
<sequence>MSESSESDLWRLAEASFESALGLEHAVLADPVVAKEILGAGLRHAVNRGVALRALSHVSPELTIELVEDVVKASTSHRDAMLAREVLARLPYQTCLRHVAPVVARSARQADGEDLRRYAELLDHLGLAEALSELAALALQSDDLDIREVGEDYAEPSGS</sequence>
<gene>
    <name evidence="1" type="ORF">Pa4123_05740</name>
</gene>
<name>A0ABQ5QMX1_9ACTN</name>
<accession>A0ABQ5QMX1</accession>
<evidence type="ECO:0000313" key="2">
    <source>
        <dbReference type="Proteomes" id="UP001144280"/>
    </source>
</evidence>
<keyword evidence="2" id="KW-1185">Reference proteome</keyword>
<dbReference type="Proteomes" id="UP001144280">
    <property type="component" value="Unassembled WGS sequence"/>
</dbReference>
<evidence type="ECO:0008006" key="3">
    <source>
        <dbReference type="Google" id="ProtNLM"/>
    </source>
</evidence>
<proteinExistence type="predicted"/>